<keyword evidence="7 9" id="KW-0408">Iron</keyword>
<evidence type="ECO:0000256" key="8">
    <source>
        <dbReference type="ARBA" id="ARBA00023033"/>
    </source>
</evidence>
<dbReference type="PANTHER" id="PTHR24305">
    <property type="entry name" value="CYTOCHROME P450"/>
    <property type="match status" value="1"/>
</dbReference>
<protein>
    <submittedName>
        <fullName evidence="12">Cytochrome P450</fullName>
    </submittedName>
</protein>
<accession>A0A167H455</accession>
<dbReference type="Proteomes" id="UP000076738">
    <property type="component" value="Unassembled WGS sequence"/>
</dbReference>
<dbReference type="InterPro" id="IPR050121">
    <property type="entry name" value="Cytochrome_P450_monoxygenase"/>
</dbReference>
<dbReference type="GO" id="GO:0016705">
    <property type="term" value="F:oxidoreductase activity, acting on paired donors, with incorporation or reduction of molecular oxygen"/>
    <property type="evidence" value="ECO:0007669"/>
    <property type="project" value="InterPro"/>
</dbReference>
<evidence type="ECO:0000256" key="7">
    <source>
        <dbReference type="ARBA" id="ARBA00023004"/>
    </source>
</evidence>
<keyword evidence="11" id="KW-1133">Transmembrane helix</keyword>
<keyword evidence="11" id="KW-0472">Membrane</keyword>
<evidence type="ECO:0000256" key="10">
    <source>
        <dbReference type="RuleBase" id="RU000461"/>
    </source>
</evidence>
<evidence type="ECO:0000256" key="11">
    <source>
        <dbReference type="SAM" id="Phobius"/>
    </source>
</evidence>
<evidence type="ECO:0000256" key="3">
    <source>
        <dbReference type="ARBA" id="ARBA00010617"/>
    </source>
</evidence>
<dbReference type="GO" id="GO:0004497">
    <property type="term" value="F:monooxygenase activity"/>
    <property type="evidence" value="ECO:0007669"/>
    <property type="project" value="UniProtKB-KW"/>
</dbReference>
<evidence type="ECO:0000256" key="5">
    <source>
        <dbReference type="ARBA" id="ARBA00022723"/>
    </source>
</evidence>
<comment type="cofactor">
    <cofactor evidence="1 9">
        <name>heme</name>
        <dbReference type="ChEBI" id="CHEBI:30413"/>
    </cofactor>
</comment>
<dbReference type="PROSITE" id="PS00086">
    <property type="entry name" value="CYTOCHROME_P450"/>
    <property type="match status" value="1"/>
</dbReference>
<proteinExistence type="inferred from homology"/>
<gene>
    <name evidence="12" type="ORF">CALVIDRAFT_602442</name>
</gene>
<evidence type="ECO:0000256" key="1">
    <source>
        <dbReference type="ARBA" id="ARBA00001971"/>
    </source>
</evidence>
<evidence type="ECO:0000256" key="4">
    <source>
        <dbReference type="ARBA" id="ARBA00022617"/>
    </source>
</evidence>
<dbReference type="AlphaFoldDB" id="A0A167H455"/>
<evidence type="ECO:0000256" key="9">
    <source>
        <dbReference type="PIRSR" id="PIRSR602401-1"/>
    </source>
</evidence>
<keyword evidence="11" id="KW-0812">Transmembrane</keyword>
<dbReference type="STRING" id="1330018.A0A167H455"/>
<evidence type="ECO:0000313" key="13">
    <source>
        <dbReference type="Proteomes" id="UP000076738"/>
    </source>
</evidence>
<dbReference type="PANTHER" id="PTHR24305:SF166">
    <property type="entry name" value="CYTOCHROME P450 12A4, MITOCHONDRIAL-RELATED"/>
    <property type="match status" value="1"/>
</dbReference>
<evidence type="ECO:0000313" key="12">
    <source>
        <dbReference type="EMBL" id="KZO91213.1"/>
    </source>
</evidence>
<comment type="pathway">
    <text evidence="2">Secondary metabolite biosynthesis.</text>
</comment>
<feature type="binding site" description="axial binding residue" evidence="9">
    <location>
        <position position="459"/>
    </location>
    <ligand>
        <name>heme</name>
        <dbReference type="ChEBI" id="CHEBI:30413"/>
    </ligand>
    <ligandPart>
        <name>Fe</name>
        <dbReference type="ChEBI" id="CHEBI:18248"/>
    </ligandPart>
</feature>
<dbReference type="Gene3D" id="1.10.630.10">
    <property type="entry name" value="Cytochrome P450"/>
    <property type="match status" value="1"/>
</dbReference>
<comment type="similarity">
    <text evidence="3 10">Belongs to the cytochrome P450 family.</text>
</comment>
<dbReference type="GO" id="GO:0005506">
    <property type="term" value="F:iron ion binding"/>
    <property type="evidence" value="ECO:0007669"/>
    <property type="project" value="InterPro"/>
</dbReference>
<keyword evidence="8 10" id="KW-0503">Monooxygenase</keyword>
<dbReference type="InterPro" id="IPR017972">
    <property type="entry name" value="Cyt_P450_CS"/>
</dbReference>
<reference evidence="12 13" key="1">
    <citation type="journal article" date="2016" name="Mol. Biol. Evol.">
        <title>Comparative Genomics of Early-Diverging Mushroom-Forming Fungi Provides Insights into the Origins of Lignocellulose Decay Capabilities.</title>
        <authorList>
            <person name="Nagy L.G."/>
            <person name="Riley R."/>
            <person name="Tritt A."/>
            <person name="Adam C."/>
            <person name="Daum C."/>
            <person name="Floudas D."/>
            <person name="Sun H."/>
            <person name="Yadav J.S."/>
            <person name="Pangilinan J."/>
            <person name="Larsson K.H."/>
            <person name="Matsuura K."/>
            <person name="Barry K."/>
            <person name="Labutti K."/>
            <person name="Kuo R."/>
            <person name="Ohm R.A."/>
            <person name="Bhattacharya S.S."/>
            <person name="Shirouzu T."/>
            <person name="Yoshinaga Y."/>
            <person name="Martin F.M."/>
            <person name="Grigoriev I.V."/>
            <person name="Hibbett D.S."/>
        </authorList>
    </citation>
    <scope>NUCLEOTIDE SEQUENCE [LARGE SCALE GENOMIC DNA]</scope>
    <source>
        <strain evidence="12 13">TUFC12733</strain>
    </source>
</reference>
<keyword evidence="4 9" id="KW-0349">Heme</keyword>
<dbReference type="PRINTS" id="PR00385">
    <property type="entry name" value="P450"/>
</dbReference>
<name>A0A167H455_CALVF</name>
<dbReference type="PRINTS" id="PR00463">
    <property type="entry name" value="EP450I"/>
</dbReference>
<evidence type="ECO:0000256" key="6">
    <source>
        <dbReference type="ARBA" id="ARBA00023002"/>
    </source>
</evidence>
<dbReference type="OrthoDB" id="1470350at2759"/>
<organism evidence="12 13">
    <name type="scientific">Calocera viscosa (strain TUFC12733)</name>
    <dbReference type="NCBI Taxonomy" id="1330018"/>
    <lineage>
        <taxon>Eukaryota</taxon>
        <taxon>Fungi</taxon>
        <taxon>Dikarya</taxon>
        <taxon>Basidiomycota</taxon>
        <taxon>Agaricomycotina</taxon>
        <taxon>Dacrymycetes</taxon>
        <taxon>Dacrymycetales</taxon>
        <taxon>Dacrymycetaceae</taxon>
        <taxon>Calocera</taxon>
    </lineage>
</organism>
<dbReference type="InterPro" id="IPR002401">
    <property type="entry name" value="Cyt_P450_E_grp-I"/>
</dbReference>
<dbReference type="GO" id="GO:0020037">
    <property type="term" value="F:heme binding"/>
    <property type="evidence" value="ECO:0007669"/>
    <property type="project" value="InterPro"/>
</dbReference>
<dbReference type="Pfam" id="PF00067">
    <property type="entry name" value="p450"/>
    <property type="match status" value="1"/>
</dbReference>
<dbReference type="InterPro" id="IPR001128">
    <property type="entry name" value="Cyt_P450"/>
</dbReference>
<keyword evidence="5 9" id="KW-0479">Metal-binding</keyword>
<dbReference type="InterPro" id="IPR036396">
    <property type="entry name" value="Cyt_P450_sf"/>
</dbReference>
<evidence type="ECO:0000256" key="2">
    <source>
        <dbReference type="ARBA" id="ARBA00005179"/>
    </source>
</evidence>
<feature type="transmembrane region" description="Helical" evidence="11">
    <location>
        <begin position="12"/>
        <end position="31"/>
    </location>
</feature>
<keyword evidence="6 10" id="KW-0560">Oxidoreductase</keyword>
<keyword evidence="13" id="KW-1185">Reference proteome</keyword>
<dbReference type="EMBL" id="KV417327">
    <property type="protein sequence ID" value="KZO91213.1"/>
    <property type="molecule type" value="Genomic_DNA"/>
</dbReference>
<sequence>MGHSFDIYDLRTQLLVGLGALTAWLIVQFLLKLRAVGFSRSKFYPFQPYGLPGALLPNTWWNASSLYAWEGRNTIYKDRETFTLVPFLTGPPMLFTSSIEVTRQVTAHKAPFDKNKLYLQGLRPFGDNLVTELSHGEWSRHRRVVNPAFNQELYRLVWASSVRTFKDMTASERWDLKDTVDIANIGDLVGKFALLIITDVGFGMPLSWNEPPGSSEDGMTLLEAFEVMTRNLMLTLVTPKWATNLPIKELQRTKQSHEKIFSVMREFVQDRRAQLGNKTEAEKTQESRTILNLLLDANDHEGKGVLNDQELFSNVFVMLFAGHETSAKTMAATLGMLAIHPEEQEKVYAHVRKLLAGGRDPTFDDFDALRPVQACLMEALRLFPTGALIIRQPTEDTVLRPEGEQPPVFVSTKTLIVCDVTGINYNPRYYPDPNAFIPSRWTDTKEPEYFSFGAGPRACIGRKFAMFEMTCFLALFLRDWKVEPIYRLGETSQGWRKRVLEDTVTLTVTMGPDMVPVRIIRRS</sequence>
<dbReference type="SUPFAM" id="SSF48264">
    <property type="entry name" value="Cytochrome P450"/>
    <property type="match status" value="1"/>
</dbReference>